<keyword evidence="1" id="KW-0732">Signal</keyword>
<organism evidence="2 3">
    <name type="scientific">Dothidotthia symphoricarpi CBS 119687</name>
    <dbReference type="NCBI Taxonomy" id="1392245"/>
    <lineage>
        <taxon>Eukaryota</taxon>
        <taxon>Fungi</taxon>
        <taxon>Dikarya</taxon>
        <taxon>Ascomycota</taxon>
        <taxon>Pezizomycotina</taxon>
        <taxon>Dothideomycetes</taxon>
        <taxon>Pleosporomycetidae</taxon>
        <taxon>Pleosporales</taxon>
        <taxon>Dothidotthiaceae</taxon>
        <taxon>Dothidotthia</taxon>
    </lineage>
</organism>
<dbReference type="AlphaFoldDB" id="A0A6A6A1A4"/>
<dbReference type="RefSeq" id="XP_033519140.1">
    <property type="nucleotide sequence ID" value="XM_033662015.1"/>
</dbReference>
<evidence type="ECO:0000313" key="3">
    <source>
        <dbReference type="Proteomes" id="UP000799771"/>
    </source>
</evidence>
<gene>
    <name evidence="2" type="ORF">P153DRAFT_126401</name>
</gene>
<name>A0A6A6A1A4_9PLEO</name>
<feature type="signal peptide" evidence="1">
    <location>
        <begin position="1"/>
        <end position="19"/>
    </location>
</feature>
<dbReference type="Proteomes" id="UP000799771">
    <property type="component" value="Unassembled WGS sequence"/>
</dbReference>
<dbReference type="EMBL" id="ML977518">
    <property type="protein sequence ID" value="KAF2124747.1"/>
    <property type="molecule type" value="Genomic_DNA"/>
</dbReference>
<reference evidence="2" key="1">
    <citation type="journal article" date="2020" name="Stud. Mycol.">
        <title>101 Dothideomycetes genomes: a test case for predicting lifestyles and emergence of pathogens.</title>
        <authorList>
            <person name="Haridas S."/>
            <person name="Albert R."/>
            <person name="Binder M."/>
            <person name="Bloem J."/>
            <person name="Labutti K."/>
            <person name="Salamov A."/>
            <person name="Andreopoulos B."/>
            <person name="Baker S."/>
            <person name="Barry K."/>
            <person name="Bills G."/>
            <person name="Bluhm B."/>
            <person name="Cannon C."/>
            <person name="Castanera R."/>
            <person name="Culley D."/>
            <person name="Daum C."/>
            <person name="Ezra D."/>
            <person name="Gonzalez J."/>
            <person name="Henrissat B."/>
            <person name="Kuo A."/>
            <person name="Liang C."/>
            <person name="Lipzen A."/>
            <person name="Lutzoni F."/>
            <person name="Magnuson J."/>
            <person name="Mondo S."/>
            <person name="Nolan M."/>
            <person name="Ohm R."/>
            <person name="Pangilinan J."/>
            <person name="Park H.-J."/>
            <person name="Ramirez L."/>
            <person name="Alfaro M."/>
            <person name="Sun H."/>
            <person name="Tritt A."/>
            <person name="Yoshinaga Y."/>
            <person name="Zwiers L.-H."/>
            <person name="Turgeon B."/>
            <person name="Goodwin S."/>
            <person name="Spatafora J."/>
            <person name="Crous P."/>
            <person name="Grigoriev I."/>
        </authorList>
    </citation>
    <scope>NUCLEOTIDE SEQUENCE</scope>
    <source>
        <strain evidence="2">CBS 119687</strain>
    </source>
</reference>
<dbReference type="GeneID" id="54402447"/>
<feature type="chain" id="PRO_5025331641" evidence="1">
    <location>
        <begin position="20"/>
        <end position="182"/>
    </location>
</feature>
<accession>A0A6A6A1A4</accession>
<evidence type="ECO:0000313" key="2">
    <source>
        <dbReference type="EMBL" id="KAF2124747.1"/>
    </source>
</evidence>
<keyword evidence="3" id="KW-1185">Reference proteome</keyword>
<protein>
    <submittedName>
        <fullName evidence="2">Uncharacterized protein</fullName>
    </submittedName>
</protein>
<sequence>MYIKNLALLTAALSAGAAADFVVITTTPTPTNLAVLANLSSWVSSIESYVTSNLYSLTASVAPSAASHAASMQSKFVEFAATASYSIPAAVTQMSGAYETFTTVPAWYSALPSDVKSYYDTNNKVVESLVLEAVNGKTTGSASVTGASATAAQTTAQATGAGSVVKAVGAGVAAMVAGVMVL</sequence>
<proteinExistence type="predicted"/>
<evidence type="ECO:0000256" key="1">
    <source>
        <dbReference type="SAM" id="SignalP"/>
    </source>
</evidence>
<dbReference type="OrthoDB" id="5419608at2759"/>